<keyword evidence="5 6" id="KW-0472">Membrane</keyword>
<keyword evidence="8" id="KW-1185">Reference proteome</keyword>
<evidence type="ECO:0000256" key="4">
    <source>
        <dbReference type="ARBA" id="ARBA00022989"/>
    </source>
</evidence>
<dbReference type="CTD" id="8579790"/>
<evidence type="ECO:0000313" key="8">
    <source>
        <dbReference type="Proteomes" id="UP000008549"/>
    </source>
</evidence>
<dbReference type="PANTHER" id="PTHR10383:SF19">
    <property type="entry name" value="SERINE INCORPORATOR"/>
    <property type="match status" value="1"/>
</dbReference>
<dbReference type="AlphaFoldDB" id="A8WXZ2"/>
<comment type="similarity">
    <text evidence="2">Belongs to the TDE1 family.</text>
</comment>
<organism evidence="7 8">
    <name type="scientific">Caenorhabditis briggsae</name>
    <dbReference type="NCBI Taxonomy" id="6238"/>
    <lineage>
        <taxon>Eukaryota</taxon>
        <taxon>Metazoa</taxon>
        <taxon>Ecdysozoa</taxon>
        <taxon>Nematoda</taxon>
        <taxon>Chromadorea</taxon>
        <taxon>Rhabditida</taxon>
        <taxon>Rhabditina</taxon>
        <taxon>Rhabditomorpha</taxon>
        <taxon>Rhabditoidea</taxon>
        <taxon>Rhabditidae</taxon>
        <taxon>Peloderinae</taxon>
        <taxon>Caenorhabditis</taxon>
    </lineage>
</organism>
<dbReference type="Pfam" id="PF03348">
    <property type="entry name" value="Serinc"/>
    <property type="match status" value="1"/>
</dbReference>
<dbReference type="InterPro" id="IPR005016">
    <property type="entry name" value="TDE1/TMS"/>
</dbReference>
<feature type="transmembrane region" description="Helical" evidence="6">
    <location>
        <begin position="259"/>
        <end position="278"/>
    </location>
</feature>
<dbReference type="RefSeq" id="XP_002637793.1">
    <property type="nucleotide sequence ID" value="XM_002637747.1"/>
</dbReference>
<feature type="transmembrane region" description="Helical" evidence="6">
    <location>
        <begin position="314"/>
        <end position="334"/>
    </location>
</feature>
<evidence type="ECO:0000256" key="3">
    <source>
        <dbReference type="ARBA" id="ARBA00022692"/>
    </source>
</evidence>
<evidence type="ECO:0000256" key="1">
    <source>
        <dbReference type="ARBA" id="ARBA00004141"/>
    </source>
</evidence>
<dbReference type="FunCoup" id="A8WXZ2">
    <property type="interactions" value="2942"/>
</dbReference>
<keyword evidence="3 6" id="KW-0812">Transmembrane</keyword>
<evidence type="ECO:0000256" key="2">
    <source>
        <dbReference type="ARBA" id="ARBA00006665"/>
    </source>
</evidence>
<feature type="transmembrane region" description="Helical" evidence="6">
    <location>
        <begin position="41"/>
        <end position="62"/>
    </location>
</feature>
<protein>
    <submittedName>
        <fullName evidence="7">Protein CBG04578</fullName>
    </submittedName>
</protein>
<evidence type="ECO:0000313" key="9">
    <source>
        <dbReference type="WormBase" id="CBG04578"/>
    </source>
</evidence>
<evidence type="ECO:0000256" key="6">
    <source>
        <dbReference type="SAM" id="Phobius"/>
    </source>
</evidence>
<feature type="transmembrane region" description="Helical" evidence="6">
    <location>
        <begin position="6"/>
        <end position="29"/>
    </location>
</feature>
<feature type="transmembrane region" description="Helical" evidence="6">
    <location>
        <begin position="229"/>
        <end position="247"/>
    </location>
</feature>
<dbReference type="eggNOG" id="KOG2592">
    <property type="taxonomic scope" value="Eukaryota"/>
</dbReference>
<dbReference type="STRING" id="6238.A8WXZ2"/>
<evidence type="ECO:0000256" key="5">
    <source>
        <dbReference type="ARBA" id="ARBA00023136"/>
    </source>
</evidence>
<keyword evidence="4 6" id="KW-1133">Transmembrane helix</keyword>
<dbReference type="GO" id="GO:0016020">
    <property type="term" value="C:membrane"/>
    <property type="evidence" value="ECO:0000318"/>
    <property type="project" value="GO_Central"/>
</dbReference>
<feature type="transmembrane region" description="Helical" evidence="6">
    <location>
        <begin position="377"/>
        <end position="397"/>
    </location>
</feature>
<comment type="subcellular location">
    <subcellularLocation>
        <location evidence="1">Membrane</location>
        <topology evidence="1">Multi-pass membrane protein</topology>
    </subcellularLocation>
</comment>
<dbReference type="HOGENOM" id="CLU_029574_5_0_1"/>
<dbReference type="InParanoid" id="A8WXZ2"/>
<sequence>MGALLAAPFCAAPAACCFGSAACSLCCSACPGAKNSTTTRIMYALMLISATFIAVMMLLPGVQQKLVDNKWLCDYAGVNCQHAIGYQAVYRVCAGAVSFFFLMMILMIGVSSSKDGRSSIQNGFWFFKYILMFGIITGYFFIGSESLATPLMYIGMLGAFLFILIQLILIVDFAHGLAESWVSQYEDNDSRACYAGLLVTTFGGFLLCLIAAGYVFLNYAIGDGCGLPKFFIIVNVLICVAISILSVSPMVQEVMPRSGLLQAVVISGYIIYLTWSALLSNPNESCNPTVANITQSTITTGTNNKIDDTFVTPMPVHSLISLLIWLVCLVYASIRNSSNTSLGKITGDTEEHAQLNDVEGGKAWDNEEEGVAYSYSFFHFMFCLASLYVMMTLTSWYHPDSDLAHLNSNMASVWVKIVSSWICAGLYSWTLVAPLVFPDREF</sequence>
<feature type="transmembrane region" description="Helical" evidence="6">
    <location>
        <begin position="88"/>
        <end position="110"/>
    </location>
</feature>
<reference evidence="7 8" key="1">
    <citation type="journal article" date="2003" name="PLoS Biol.">
        <title>The genome sequence of Caenorhabditis briggsae: a platform for comparative genomics.</title>
        <authorList>
            <person name="Stein L.D."/>
            <person name="Bao Z."/>
            <person name="Blasiar D."/>
            <person name="Blumenthal T."/>
            <person name="Brent M.R."/>
            <person name="Chen N."/>
            <person name="Chinwalla A."/>
            <person name="Clarke L."/>
            <person name="Clee C."/>
            <person name="Coghlan A."/>
            <person name="Coulson A."/>
            <person name="D'Eustachio P."/>
            <person name="Fitch D.H."/>
            <person name="Fulton L.A."/>
            <person name="Fulton R.E."/>
            <person name="Griffiths-Jones S."/>
            <person name="Harris T.W."/>
            <person name="Hillier L.W."/>
            <person name="Kamath R."/>
            <person name="Kuwabara P.E."/>
            <person name="Mardis E.R."/>
            <person name="Marra M.A."/>
            <person name="Miner T.L."/>
            <person name="Minx P."/>
            <person name="Mullikin J.C."/>
            <person name="Plumb R.W."/>
            <person name="Rogers J."/>
            <person name="Schein J.E."/>
            <person name="Sohrmann M."/>
            <person name="Spieth J."/>
            <person name="Stajich J.E."/>
            <person name="Wei C."/>
            <person name="Willey D."/>
            <person name="Wilson R.K."/>
            <person name="Durbin R."/>
            <person name="Waterston R.H."/>
        </authorList>
    </citation>
    <scope>NUCLEOTIDE SEQUENCE [LARGE SCALE GENOMIC DNA]</scope>
    <source>
        <strain evidence="7 8">AF16</strain>
    </source>
</reference>
<feature type="transmembrane region" description="Helical" evidence="6">
    <location>
        <begin position="148"/>
        <end position="171"/>
    </location>
</feature>
<dbReference type="Proteomes" id="UP000008549">
    <property type="component" value="Unassembled WGS sequence"/>
</dbReference>
<dbReference type="WormBase" id="CBG04578">
    <property type="protein sequence ID" value="CBP01215"/>
    <property type="gene ID" value="WBGene00027221"/>
</dbReference>
<dbReference type="GeneID" id="8579790"/>
<proteinExistence type="inferred from homology"/>
<feature type="transmembrane region" description="Helical" evidence="6">
    <location>
        <begin position="417"/>
        <end position="437"/>
    </location>
</feature>
<feature type="transmembrane region" description="Helical" evidence="6">
    <location>
        <begin position="122"/>
        <end position="142"/>
    </location>
</feature>
<dbReference type="PANTHER" id="PTHR10383">
    <property type="entry name" value="SERINE INCORPORATOR"/>
    <property type="match status" value="1"/>
</dbReference>
<reference evidence="7 8" key="2">
    <citation type="journal article" date="2011" name="PLoS Genet.">
        <title>Caenorhabditis briggsae recombinant inbred line genotypes reveal inter-strain incompatibility and the evolution of recombination.</title>
        <authorList>
            <person name="Ross J.A."/>
            <person name="Koboldt D.C."/>
            <person name="Staisch J.E."/>
            <person name="Chamberlin H.M."/>
            <person name="Gupta B.P."/>
            <person name="Miller R.D."/>
            <person name="Baird S.E."/>
            <person name="Haag E.S."/>
        </authorList>
    </citation>
    <scope>NUCLEOTIDE SEQUENCE [LARGE SCALE GENOMIC DNA]</scope>
    <source>
        <strain evidence="7 8">AF16</strain>
    </source>
</reference>
<dbReference type="KEGG" id="cbr:CBG_04578"/>
<name>A8WXZ2_CAEBR</name>
<dbReference type="OMA" id="KSPQWWD"/>
<gene>
    <name evidence="7 9" type="ORF">CBG04578</name>
    <name evidence="7" type="ORF">CBG_04578</name>
</gene>
<evidence type="ECO:0000313" key="7">
    <source>
        <dbReference type="EMBL" id="CAP25252.1"/>
    </source>
</evidence>
<dbReference type="EMBL" id="HE601135">
    <property type="protein sequence ID" value="CAP25252.1"/>
    <property type="molecule type" value="Genomic_DNA"/>
</dbReference>
<accession>A8WXZ2</accession>
<feature type="transmembrane region" description="Helical" evidence="6">
    <location>
        <begin position="192"/>
        <end position="217"/>
    </location>
</feature>